<dbReference type="Gene3D" id="3.80.10.10">
    <property type="entry name" value="Ribonuclease Inhibitor"/>
    <property type="match status" value="1"/>
</dbReference>
<evidence type="ECO:0000313" key="1">
    <source>
        <dbReference type="EMBL" id="CAE0573639.1"/>
    </source>
</evidence>
<gene>
    <name evidence="1" type="ORF">EHUX00137_LOCUS32073</name>
</gene>
<dbReference type="SMART" id="SM00368">
    <property type="entry name" value="LRR_RI"/>
    <property type="match status" value="2"/>
</dbReference>
<dbReference type="EMBL" id="HBIR01041078">
    <property type="protein sequence ID" value="CAE0573639.1"/>
    <property type="molecule type" value="Transcribed_RNA"/>
</dbReference>
<accession>A0A7S3WRV2</accession>
<sequence>MLEGGGESVRAENAEAETASLTYVEPESLFAQCTAAIGTRANVRLLRWDFLDDRARRLALATTDAERAALALPRRQDLERDHPAAFYSLDELQALPRGNKAFAGGPLPLVAVSYCWRSAAHPDPFGQALVRFAAAVRHAQRHRAQRHNALLPKAVAVFFDWCSLDQKDAQGNRTDQERASFQGALASMQLWYAHQLTTVFMMTDPATDPASDTLVDSLSYGARGWPTESRCAMLGKRTSQHAWPLLVDVAALGSDAGRTEAGLAPRYPPLRPDEFHALLATKRFTNGADAELVANLYTATAREVIGGASMLKFGGLQWGDAELVELCAWLPHCQKLRTLSLVGNRIGDGGIRALAAVVASGGLQQLCDLNIGSNVISDRGGRALLKAIEAGHFPAMTKLETHGNRDLSELMRTRLREALRALDRERAARARVRTSSGNN</sequence>
<protein>
    <submittedName>
        <fullName evidence="1">Uncharacterized protein</fullName>
    </submittedName>
</protein>
<dbReference type="Pfam" id="PF13516">
    <property type="entry name" value="LRR_6"/>
    <property type="match status" value="2"/>
</dbReference>
<organism evidence="1">
    <name type="scientific">Emiliania huxleyi</name>
    <name type="common">Coccolithophore</name>
    <name type="synonym">Pontosphaera huxleyi</name>
    <dbReference type="NCBI Taxonomy" id="2903"/>
    <lineage>
        <taxon>Eukaryota</taxon>
        <taxon>Haptista</taxon>
        <taxon>Haptophyta</taxon>
        <taxon>Prymnesiophyceae</taxon>
        <taxon>Isochrysidales</taxon>
        <taxon>Noelaerhabdaceae</taxon>
        <taxon>Emiliania</taxon>
    </lineage>
</organism>
<dbReference type="InterPro" id="IPR032675">
    <property type="entry name" value="LRR_dom_sf"/>
</dbReference>
<dbReference type="AlphaFoldDB" id="A0A7S3WRV2"/>
<name>A0A7S3WRV2_EMIHU</name>
<reference evidence="1" key="1">
    <citation type="submission" date="2021-01" db="EMBL/GenBank/DDBJ databases">
        <authorList>
            <person name="Corre E."/>
            <person name="Pelletier E."/>
            <person name="Niang G."/>
            <person name="Scheremetjew M."/>
            <person name="Finn R."/>
            <person name="Kale V."/>
            <person name="Holt S."/>
            <person name="Cochrane G."/>
            <person name="Meng A."/>
            <person name="Brown T."/>
            <person name="Cohen L."/>
        </authorList>
    </citation>
    <scope>NUCLEOTIDE SEQUENCE</scope>
    <source>
        <strain evidence="1">379</strain>
    </source>
</reference>
<dbReference type="SUPFAM" id="SSF52047">
    <property type="entry name" value="RNI-like"/>
    <property type="match status" value="1"/>
</dbReference>
<proteinExistence type="predicted"/>
<dbReference type="InterPro" id="IPR001611">
    <property type="entry name" value="Leu-rich_rpt"/>
</dbReference>